<dbReference type="AlphaFoldDB" id="A0AAV5F8N5"/>
<evidence type="ECO:0000313" key="3">
    <source>
        <dbReference type="Proteomes" id="UP001054889"/>
    </source>
</evidence>
<feature type="region of interest" description="Disordered" evidence="1">
    <location>
        <begin position="324"/>
        <end position="389"/>
    </location>
</feature>
<feature type="compositionally biased region" description="Acidic residues" evidence="1">
    <location>
        <begin position="333"/>
        <end position="343"/>
    </location>
</feature>
<reference evidence="2" key="1">
    <citation type="journal article" date="2018" name="DNA Res.">
        <title>Multiple hybrid de novo genome assembly of finger millet, an orphan allotetraploid crop.</title>
        <authorList>
            <person name="Hatakeyama M."/>
            <person name="Aluri S."/>
            <person name="Balachadran M.T."/>
            <person name="Sivarajan S.R."/>
            <person name="Patrignani A."/>
            <person name="Gruter S."/>
            <person name="Poveda L."/>
            <person name="Shimizu-Inatsugi R."/>
            <person name="Baeten J."/>
            <person name="Francoijs K.J."/>
            <person name="Nataraja K.N."/>
            <person name="Reddy Y.A.N."/>
            <person name="Phadnis S."/>
            <person name="Ravikumar R.L."/>
            <person name="Schlapbach R."/>
            <person name="Sreeman S.M."/>
            <person name="Shimizu K.K."/>
        </authorList>
    </citation>
    <scope>NUCLEOTIDE SEQUENCE</scope>
</reference>
<evidence type="ECO:0000256" key="1">
    <source>
        <dbReference type="SAM" id="MobiDB-lite"/>
    </source>
</evidence>
<reference evidence="2" key="2">
    <citation type="submission" date="2021-12" db="EMBL/GenBank/DDBJ databases">
        <title>Resequencing data analysis of finger millet.</title>
        <authorList>
            <person name="Hatakeyama M."/>
            <person name="Aluri S."/>
            <person name="Balachadran M.T."/>
            <person name="Sivarajan S.R."/>
            <person name="Poveda L."/>
            <person name="Shimizu-Inatsugi R."/>
            <person name="Schlapbach R."/>
            <person name="Sreeman S.M."/>
            <person name="Shimizu K.K."/>
        </authorList>
    </citation>
    <scope>NUCLEOTIDE SEQUENCE</scope>
</reference>
<gene>
    <name evidence="2" type="primary">gb19578</name>
    <name evidence="2" type="ORF">PR202_gb19578</name>
</gene>
<proteinExistence type="predicted"/>
<feature type="compositionally biased region" description="Gly residues" evidence="1">
    <location>
        <begin position="279"/>
        <end position="293"/>
    </location>
</feature>
<dbReference type="EMBL" id="BQKI01000082">
    <property type="protein sequence ID" value="GJN31212.1"/>
    <property type="molecule type" value="Genomic_DNA"/>
</dbReference>
<keyword evidence="3" id="KW-1185">Reference proteome</keyword>
<name>A0AAV5F8N5_ELECO</name>
<accession>A0AAV5F8N5</accession>
<feature type="region of interest" description="Disordered" evidence="1">
    <location>
        <begin position="273"/>
        <end position="293"/>
    </location>
</feature>
<evidence type="ECO:0000313" key="2">
    <source>
        <dbReference type="EMBL" id="GJN31212.1"/>
    </source>
</evidence>
<comment type="caution">
    <text evidence="2">The sequence shown here is derived from an EMBL/GenBank/DDBJ whole genome shotgun (WGS) entry which is preliminary data.</text>
</comment>
<sequence length="423" mass="46136">MITEPWLVILKHLLIPIDQDPPVAMEVVPILKVHLITPFLTLCSEDIHHRRLIISLEHRPILQELGEHLSSLNTDRTLWSHWRPGVEHVKRPLAVAQQEAAGVEPNPILVVVDHLIPAVQDEVVRAVALPGQLKRHVGEHGVGVHPPQELDLRVREEQGADERELGPESGHLGVEQRHVVEDLDAVDAAVVNLVLDGLEEVVVADRVLAWLGRGPRDEQHPGLDVVEEGRRLRVAAVPGGALLVPVGDLGAERVGRVPERPRRRVGLVVPGARRRGGGRRCGGGGGGGGGPGPGVVVLGERAVRVGDEVLAQLDEVLLRRAESAGADGAAEHDDGEEQADDGELGVPREPLDLPHPALPHHPLRRPHFASSDQQALLSPPKPNQNKNARWETRRNLDDGEQCCGCGGGWEWRMPGATRRRRRF</sequence>
<organism evidence="2 3">
    <name type="scientific">Eleusine coracana subsp. coracana</name>
    <dbReference type="NCBI Taxonomy" id="191504"/>
    <lineage>
        <taxon>Eukaryota</taxon>
        <taxon>Viridiplantae</taxon>
        <taxon>Streptophyta</taxon>
        <taxon>Embryophyta</taxon>
        <taxon>Tracheophyta</taxon>
        <taxon>Spermatophyta</taxon>
        <taxon>Magnoliopsida</taxon>
        <taxon>Liliopsida</taxon>
        <taxon>Poales</taxon>
        <taxon>Poaceae</taxon>
        <taxon>PACMAD clade</taxon>
        <taxon>Chloridoideae</taxon>
        <taxon>Cynodonteae</taxon>
        <taxon>Eleusininae</taxon>
        <taxon>Eleusine</taxon>
    </lineage>
</organism>
<protein>
    <submittedName>
        <fullName evidence="2">Uncharacterized protein</fullName>
    </submittedName>
</protein>
<dbReference type="Proteomes" id="UP001054889">
    <property type="component" value="Unassembled WGS sequence"/>
</dbReference>